<keyword evidence="1" id="KW-1133">Transmembrane helix</keyword>
<proteinExistence type="predicted"/>
<evidence type="ECO:0000256" key="1">
    <source>
        <dbReference type="SAM" id="Phobius"/>
    </source>
</evidence>
<feature type="transmembrane region" description="Helical" evidence="1">
    <location>
        <begin position="12"/>
        <end position="30"/>
    </location>
</feature>
<feature type="transmembrane region" description="Helical" evidence="1">
    <location>
        <begin position="103"/>
        <end position="124"/>
    </location>
</feature>
<reference evidence="3" key="1">
    <citation type="journal article" date="2019" name="Int. J. Syst. Evol. Microbiol.">
        <title>The Global Catalogue of Microorganisms (GCM) 10K type strain sequencing project: providing services to taxonomists for standard genome sequencing and annotation.</title>
        <authorList>
            <consortium name="The Broad Institute Genomics Platform"/>
            <consortium name="The Broad Institute Genome Sequencing Center for Infectious Disease"/>
            <person name="Wu L."/>
            <person name="Ma J."/>
        </authorList>
    </citation>
    <scope>NUCLEOTIDE SEQUENCE [LARGE SCALE GENOMIC DNA]</scope>
    <source>
        <strain evidence="3">KCTC 42875</strain>
    </source>
</reference>
<feature type="transmembrane region" description="Helical" evidence="1">
    <location>
        <begin position="36"/>
        <end position="56"/>
    </location>
</feature>
<organism evidence="2 3">
    <name type="scientific">Lysobacter cavernae</name>
    <dbReference type="NCBI Taxonomy" id="1685901"/>
    <lineage>
        <taxon>Bacteria</taxon>
        <taxon>Pseudomonadati</taxon>
        <taxon>Pseudomonadota</taxon>
        <taxon>Gammaproteobacteria</taxon>
        <taxon>Lysobacterales</taxon>
        <taxon>Lysobacteraceae</taxon>
        <taxon>Lysobacter</taxon>
    </lineage>
</organism>
<dbReference type="EMBL" id="JBHRXK010000030">
    <property type="protein sequence ID" value="MFC3552525.1"/>
    <property type="molecule type" value="Genomic_DNA"/>
</dbReference>
<dbReference type="RefSeq" id="WP_386760286.1">
    <property type="nucleotide sequence ID" value="NZ_JBHRXK010000030.1"/>
</dbReference>
<evidence type="ECO:0000313" key="2">
    <source>
        <dbReference type="EMBL" id="MFC3552525.1"/>
    </source>
</evidence>
<keyword evidence="3" id="KW-1185">Reference proteome</keyword>
<evidence type="ECO:0000313" key="3">
    <source>
        <dbReference type="Proteomes" id="UP001595740"/>
    </source>
</evidence>
<protein>
    <submittedName>
        <fullName evidence="2">Uncharacterized protein</fullName>
    </submittedName>
</protein>
<feature type="transmembrane region" description="Helical" evidence="1">
    <location>
        <begin position="63"/>
        <end position="83"/>
    </location>
</feature>
<sequence length="139" mass="14501">MAKHFPHTVFGLIYFAISFGVSVLISGADAGPMEAAFGQIVPVATAPLALLAALRLGALSKAGVAVVSLVVELASYLAIWGIYHSLAVPVGGSVSFFAPAQQGGWLLAFNVVLFVSSPVVWLHFVGSQRRQRRAPNVAA</sequence>
<gene>
    <name evidence="2" type="ORF">ACFOLC_16110</name>
</gene>
<dbReference type="Proteomes" id="UP001595740">
    <property type="component" value="Unassembled WGS sequence"/>
</dbReference>
<keyword evidence="1" id="KW-0472">Membrane</keyword>
<keyword evidence="1" id="KW-0812">Transmembrane</keyword>
<name>A0ABV7RSP5_9GAMM</name>
<comment type="caution">
    <text evidence="2">The sequence shown here is derived from an EMBL/GenBank/DDBJ whole genome shotgun (WGS) entry which is preliminary data.</text>
</comment>
<accession>A0ABV7RSP5</accession>